<feature type="compositionally biased region" description="Basic and acidic residues" evidence="1">
    <location>
        <begin position="386"/>
        <end position="396"/>
    </location>
</feature>
<sequence>MFHETASTPRPRPPNNSRNRTASGRRFHRPSLSASASFPSSASSSFSTSISSSGNLGSESGDLTDPRKLRSIPSSIVHQYSSPPPPPYLSISGLPLSIEDPDETSRVPGGLVGISVDSEGSQKESETTEQWVKARSREELDRLLLEADKVIRERERELELAASIGKSLLENNIALRKRHESLLASLPETMPTSHRRPVRPSAVTASSWVTDDSDAQLDQPAPDSRPELHTPARSRVHSFGLYSHSFQESLEPDEELFQSYDRPPSRAPEFLSSSSSAKTNVLDAASHMASTTTESSPTSATFSGTITRHRRRQSSLSASPQALAFLREQNHELAVQLEALQEETEDADQTGKKKLRKLEKEIGSLRAALEGTEAIVDTLREKNQTLEQEVGKRSSRGDNFANSSRDGGWAERRRARLEQEIEENNVNSDRNSSALESRKLSTNEPSSASSSPSSDRASGFKPKNAPAEDGSPIETSSLSPSISPRARSLSLLGPELSAKSSPRKIHPQTADSETEKALISQLLKKIEELEHANTDIRKKRDEMDAKLDKAKKEGDELKGVYEILESEVEKAGLEVIDLDEQTDKAEDDSRSGRRPTRSSSRKGSPSLITSENKARLIPTTPGRSPTTSSLEIKFFSSSPPITDRLSDSNALSPSPSVLLSSPRSILHDESPSGLLFHAAPASVGPTSPSSRFGTGNRLTIERRRRTRAASPFISPTISTLTSPTRLPRGAHDSSIGLSPEGSSRMLHMGSPLKLRISYTTEMTDCHQQVRRMTLENEFGEIEEKSRTTDSESSLFDPEPKSGQPSWRKPLETANVSGTSPSSLPSPSSMTSNSRTRLSGRHYRRARLEGVPHTPSPSSIFSISTIRDEFGTVDPTMEGWEDEPSGVSDGSSSFSLSPSHSNALMVRSQPEELVIDRESGVGHSLEDQYLDTSTPIFPLGSLTRLSTFSNSETFELLDRAVSERVVRWSDESLDPTSRTGTSPHGIVPAADHDPMSIATALWSFLPTLIPLNVSDPFETTFYPEPVEPDEEDLITERRSFREERMNEARRNGLDPYSREVLRAPTKRELAARRVALDRTISVQDKKSSGGDGNGNRDDETNINRVRYRSWSSRVISYETMDRISARWIETLMDLWFFCQIVVIAVVFINEMVRNGRKTLRAIDRHHPTHKQR</sequence>
<dbReference type="GO" id="GO:0005200">
    <property type="term" value="F:structural constituent of cytoskeleton"/>
    <property type="evidence" value="ECO:0007669"/>
    <property type="project" value="TreeGrafter"/>
</dbReference>
<feature type="compositionally biased region" description="Low complexity" evidence="1">
    <location>
        <begin position="816"/>
        <end position="835"/>
    </location>
</feature>
<feature type="region of interest" description="Disordered" evidence="1">
    <location>
        <begin position="1079"/>
        <end position="1099"/>
    </location>
</feature>
<protein>
    <submittedName>
        <fullName evidence="3">HAP1, N-terminal</fullName>
    </submittedName>
</protein>
<evidence type="ECO:0000256" key="1">
    <source>
        <dbReference type="SAM" id="MobiDB-lite"/>
    </source>
</evidence>
<feature type="compositionally biased region" description="Low complexity" evidence="1">
    <location>
        <begin position="31"/>
        <end position="63"/>
    </location>
</feature>
<evidence type="ECO:0000256" key="2">
    <source>
        <dbReference type="SAM" id="Phobius"/>
    </source>
</evidence>
<feature type="region of interest" description="Disordered" evidence="1">
    <location>
        <begin position="776"/>
        <end position="838"/>
    </location>
</feature>
<keyword evidence="2" id="KW-0812">Transmembrane</keyword>
<feature type="region of interest" description="Disordered" evidence="1">
    <location>
        <begin position="677"/>
        <end position="696"/>
    </location>
</feature>
<feature type="region of interest" description="Disordered" evidence="1">
    <location>
        <begin position="252"/>
        <end position="318"/>
    </location>
</feature>
<feature type="compositionally biased region" description="Polar residues" evidence="1">
    <location>
        <begin position="684"/>
        <end position="696"/>
    </location>
</feature>
<feature type="region of interest" description="Disordered" evidence="1">
    <location>
        <begin position="879"/>
        <end position="898"/>
    </location>
</feature>
<keyword evidence="2" id="KW-0472">Membrane</keyword>
<feature type="region of interest" description="Disordered" evidence="1">
    <location>
        <begin position="715"/>
        <end position="746"/>
    </location>
</feature>
<feature type="region of interest" description="Disordered" evidence="1">
    <location>
        <begin position="1"/>
        <end position="109"/>
    </location>
</feature>
<dbReference type="PANTHER" id="PTHR47357">
    <property type="entry name" value="COP1-INTERACTIVE PROTEIN 1"/>
    <property type="match status" value="1"/>
</dbReference>
<feature type="compositionally biased region" description="Low complexity" evidence="1">
    <location>
        <begin position="445"/>
        <end position="457"/>
    </location>
</feature>
<feature type="compositionally biased region" description="Polar residues" evidence="1">
    <location>
        <begin position="473"/>
        <end position="482"/>
    </location>
</feature>
<feature type="compositionally biased region" description="Low complexity" evidence="1">
    <location>
        <begin position="290"/>
        <end position="303"/>
    </location>
</feature>
<dbReference type="GO" id="GO:0005856">
    <property type="term" value="C:cytoskeleton"/>
    <property type="evidence" value="ECO:0007669"/>
    <property type="project" value="TreeGrafter"/>
</dbReference>
<feature type="region of interest" description="Disordered" evidence="1">
    <location>
        <begin position="386"/>
        <end position="517"/>
    </location>
</feature>
<accession>A0A0F7SIN9</accession>
<feature type="compositionally biased region" description="Basic and acidic residues" evidence="1">
    <location>
        <begin position="581"/>
        <end position="591"/>
    </location>
</feature>
<feature type="transmembrane region" description="Helical" evidence="2">
    <location>
        <begin position="1133"/>
        <end position="1151"/>
    </location>
</feature>
<feature type="region of interest" description="Disordered" evidence="1">
    <location>
        <begin position="186"/>
        <end position="230"/>
    </location>
</feature>
<dbReference type="EMBL" id="LN483345">
    <property type="protein sequence ID" value="CDZ98816.1"/>
    <property type="molecule type" value="Genomic_DNA"/>
</dbReference>
<keyword evidence="2" id="KW-1133">Transmembrane helix</keyword>
<feature type="compositionally biased region" description="Basic and acidic residues" evidence="1">
    <location>
        <begin position="408"/>
        <end position="419"/>
    </location>
</feature>
<name>A0A0F7SIN9_PHARH</name>
<feature type="compositionally biased region" description="Low complexity" evidence="1">
    <location>
        <begin position="1"/>
        <end position="22"/>
    </location>
</feature>
<reference evidence="3" key="1">
    <citation type="submission" date="2014-08" db="EMBL/GenBank/DDBJ databases">
        <authorList>
            <person name="Sharma Rahul"/>
            <person name="Thines Marco"/>
        </authorList>
    </citation>
    <scope>NUCLEOTIDE SEQUENCE</scope>
</reference>
<proteinExistence type="predicted"/>
<feature type="compositionally biased region" description="Polar residues" evidence="1">
    <location>
        <begin position="424"/>
        <end position="435"/>
    </location>
</feature>
<feature type="compositionally biased region" description="Low complexity" evidence="1">
    <location>
        <begin position="884"/>
        <end position="898"/>
    </location>
</feature>
<organism evidence="3">
    <name type="scientific">Phaffia rhodozyma</name>
    <name type="common">Yeast</name>
    <name type="synonym">Xanthophyllomyces dendrorhous</name>
    <dbReference type="NCBI Taxonomy" id="264483"/>
    <lineage>
        <taxon>Eukaryota</taxon>
        <taxon>Fungi</taxon>
        <taxon>Dikarya</taxon>
        <taxon>Basidiomycota</taxon>
        <taxon>Agaricomycotina</taxon>
        <taxon>Tremellomycetes</taxon>
        <taxon>Cystofilobasidiales</taxon>
        <taxon>Mrakiaceae</taxon>
        <taxon>Phaffia</taxon>
    </lineage>
</organism>
<feature type="compositionally biased region" description="Low complexity" evidence="1">
    <location>
        <begin position="89"/>
        <end position="98"/>
    </location>
</feature>
<dbReference type="PANTHER" id="PTHR47357:SF1">
    <property type="entry name" value="SPINDLE POLE BODY COMPONENT 110"/>
    <property type="match status" value="1"/>
</dbReference>
<feature type="compositionally biased region" description="Low complexity" evidence="1">
    <location>
        <begin position="715"/>
        <end position="727"/>
    </location>
</feature>
<feature type="compositionally biased region" description="Low complexity" evidence="1">
    <location>
        <begin position="618"/>
        <end position="629"/>
    </location>
</feature>
<evidence type="ECO:0000313" key="3">
    <source>
        <dbReference type="EMBL" id="CDZ98816.1"/>
    </source>
</evidence>
<feature type="compositionally biased region" description="Basic and acidic residues" evidence="1">
    <location>
        <begin position="1082"/>
        <end position="1099"/>
    </location>
</feature>
<dbReference type="AlphaFoldDB" id="A0A0F7SIN9"/>
<feature type="region of interest" description="Disordered" evidence="1">
    <location>
        <begin position="574"/>
        <end position="659"/>
    </location>
</feature>